<sequence length="355" mass="40336">MINMTAASMGCELAPFAMAADTMLSPKVNFRVVNNNLIFGYNGKNSSYFGGIGKDFGGNLGKIALNNNGKGFLYQSSNNKFGIIGLARENAVPYKPGILPTTPRNALPIYNNMPRIPNNGVMPNRAAITYSNPLLIDEGGSNHTWKISNRTKIYENLQNETQKNLNKWLKVANDPKNKTLSKNKLKPAFSTSYNAKTEKYYNARNLTRDEIKLKDVVYHPYVKKRIDSIPKNIYDSYEKMTNGAGTHAECLTLNKSMLDQFCIENEIQKSELTQEYIDKLYKESPEKFKQNPNDTIIYVVNSHKLNNSDFAIPGNPMPRCPHCKYVTLHADVLDDVLEKEKEMYKKRFQDLIFDE</sequence>
<feature type="signal peptide" evidence="1">
    <location>
        <begin position="1"/>
        <end position="19"/>
    </location>
</feature>
<feature type="chain" id="PRO_5047448824" evidence="1">
    <location>
        <begin position="20"/>
        <end position="355"/>
    </location>
</feature>
<name>A0ABS7AV60_9CLOT</name>
<protein>
    <submittedName>
        <fullName evidence="2">Uncharacterized protein</fullName>
    </submittedName>
</protein>
<reference evidence="2 3" key="1">
    <citation type="submission" date="2021-07" db="EMBL/GenBank/DDBJ databases">
        <title>Clostridium weizhouense sp. nov., an anaerobic bacterium isolated from activated sludge of Petroleum wastewater.</title>
        <authorList>
            <person name="Li Q."/>
        </authorList>
    </citation>
    <scope>NUCLEOTIDE SEQUENCE [LARGE SCALE GENOMIC DNA]</scope>
    <source>
        <strain evidence="2 3">YB-6</strain>
    </source>
</reference>
<organism evidence="2 3">
    <name type="scientific">Clostridium weizhouense</name>
    <dbReference type="NCBI Taxonomy" id="2859781"/>
    <lineage>
        <taxon>Bacteria</taxon>
        <taxon>Bacillati</taxon>
        <taxon>Bacillota</taxon>
        <taxon>Clostridia</taxon>
        <taxon>Eubacteriales</taxon>
        <taxon>Clostridiaceae</taxon>
        <taxon>Clostridium</taxon>
    </lineage>
</organism>
<accession>A0ABS7AV60</accession>
<evidence type="ECO:0000313" key="3">
    <source>
        <dbReference type="Proteomes" id="UP001519921"/>
    </source>
</evidence>
<keyword evidence="3" id="KW-1185">Reference proteome</keyword>
<evidence type="ECO:0000256" key="1">
    <source>
        <dbReference type="SAM" id="SignalP"/>
    </source>
</evidence>
<keyword evidence="1" id="KW-0732">Signal</keyword>
<comment type="caution">
    <text evidence="2">The sequence shown here is derived from an EMBL/GenBank/DDBJ whole genome shotgun (WGS) entry which is preliminary data.</text>
</comment>
<dbReference type="Pfam" id="PF14431">
    <property type="entry name" value="YwqJ-deaminase"/>
    <property type="match status" value="1"/>
</dbReference>
<evidence type="ECO:0000313" key="2">
    <source>
        <dbReference type="EMBL" id="MBW6411871.1"/>
    </source>
</evidence>
<gene>
    <name evidence="2" type="ORF">KYD98_17455</name>
</gene>
<dbReference type="Proteomes" id="UP001519921">
    <property type="component" value="Unassembled WGS sequence"/>
</dbReference>
<dbReference type="RefSeq" id="WP_219781335.1">
    <property type="nucleotide sequence ID" value="NZ_JAHXPT010000022.1"/>
</dbReference>
<proteinExistence type="predicted"/>
<dbReference type="EMBL" id="JAHXPT010000022">
    <property type="protein sequence ID" value="MBW6411871.1"/>
    <property type="molecule type" value="Genomic_DNA"/>
</dbReference>
<dbReference type="InterPro" id="IPR025968">
    <property type="entry name" value="YwqJ_deaminase"/>
</dbReference>